<dbReference type="EMBL" id="JBGBZA010000002">
    <property type="protein sequence ID" value="MEY9321192.1"/>
    <property type="molecule type" value="Genomic_DNA"/>
</dbReference>
<proteinExistence type="predicted"/>
<dbReference type="GeneID" id="92951331"/>
<sequence>MAGIPKNALVLVGNGRKALLLRNEGDNQFPNLKAEAVFEDQNPPTHLQGTDRPGHFIKGIVSGQRGAVEPTNWHELEEYRFTRRIARAAEEIVRSGRTTAFVIAAPPRTLAQLRATLATDVKRHIIAEIPKDLTRLPVGEIERHIVEALASPTR</sequence>
<evidence type="ECO:0000313" key="1">
    <source>
        <dbReference type="EMBL" id="MEY9321192.1"/>
    </source>
</evidence>
<dbReference type="InterPro" id="IPR019291">
    <property type="entry name" value="Host_attachment_protein"/>
</dbReference>
<evidence type="ECO:0000313" key="2">
    <source>
        <dbReference type="Proteomes" id="UP001565471"/>
    </source>
</evidence>
<keyword evidence="2" id="KW-1185">Reference proteome</keyword>
<name>A0ABV4FCI1_BRAEL</name>
<comment type="caution">
    <text evidence="1">The sequence shown here is derived from an EMBL/GenBank/DDBJ whole genome shotgun (WGS) entry which is preliminary data.</text>
</comment>
<dbReference type="Pfam" id="PF10116">
    <property type="entry name" value="Host_attach"/>
    <property type="match status" value="1"/>
</dbReference>
<gene>
    <name evidence="1" type="ORF">ABIF29_007991</name>
</gene>
<dbReference type="Proteomes" id="UP001565471">
    <property type="component" value="Unassembled WGS sequence"/>
</dbReference>
<dbReference type="RefSeq" id="WP_038386902.1">
    <property type="nucleotide sequence ID" value="NZ_CP126026.1"/>
</dbReference>
<protein>
    <submittedName>
        <fullName evidence="1">Protein required for attachment to host cells</fullName>
    </submittedName>
</protein>
<organism evidence="1 2">
    <name type="scientific">Bradyrhizobium elkanii</name>
    <dbReference type="NCBI Taxonomy" id="29448"/>
    <lineage>
        <taxon>Bacteria</taxon>
        <taxon>Pseudomonadati</taxon>
        <taxon>Pseudomonadota</taxon>
        <taxon>Alphaproteobacteria</taxon>
        <taxon>Hyphomicrobiales</taxon>
        <taxon>Nitrobacteraceae</taxon>
        <taxon>Bradyrhizobium</taxon>
    </lineage>
</organism>
<reference evidence="1 2" key="1">
    <citation type="submission" date="2024-07" db="EMBL/GenBank/DDBJ databases">
        <title>Genomic Encyclopedia of Type Strains, Phase V (KMG-V): Genome sequencing to study the core and pangenomes of soil and plant-associated prokaryotes.</title>
        <authorList>
            <person name="Whitman W."/>
        </authorList>
    </citation>
    <scope>NUCLEOTIDE SEQUENCE [LARGE SCALE GENOMIC DNA]</scope>
    <source>
        <strain evidence="1 2">USDA 415</strain>
    </source>
</reference>
<accession>A0ABV4FCI1</accession>